<keyword evidence="2" id="KW-1133">Transmembrane helix</keyword>
<evidence type="ECO:0000256" key="1">
    <source>
        <dbReference type="SAM" id="MobiDB-lite"/>
    </source>
</evidence>
<dbReference type="AlphaFoldDB" id="A0A139XZH6"/>
<keyword evidence="2" id="KW-0812">Transmembrane</keyword>
<dbReference type="OrthoDB" id="346007at2759"/>
<dbReference type="VEuPathDB" id="ToxoDB:TGARI_203070"/>
<protein>
    <recommendedName>
        <fullName evidence="5">Transmembrane protein</fullName>
    </recommendedName>
</protein>
<reference evidence="3 4" key="1">
    <citation type="journal article" date="2016" name="Nat. Commun.">
        <title>Local admixture of amplified and diversified secreted pathogenesis determinants shapes mosaic Toxoplasma gondii genomes.</title>
        <authorList>
            <person name="Lorenzi H."/>
            <person name="Khan A."/>
            <person name="Behnke M.S."/>
            <person name="Namasivayam S."/>
            <person name="Swapna L.S."/>
            <person name="Hadjithomas M."/>
            <person name="Karamycheva S."/>
            <person name="Pinney D."/>
            <person name="Brunk B.P."/>
            <person name="Ajioka J.W."/>
            <person name="Ajzenberg D."/>
            <person name="Boothroyd J.C."/>
            <person name="Boyle J.P."/>
            <person name="Darde M.L."/>
            <person name="Diaz-Miranda M.A."/>
            <person name="Dubey J.P."/>
            <person name="Fritz H.M."/>
            <person name="Gennari S.M."/>
            <person name="Gregory B.D."/>
            <person name="Kim K."/>
            <person name="Saeij J.P."/>
            <person name="Su C."/>
            <person name="White M.W."/>
            <person name="Zhu X.Q."/>
            <person name="Howe D.K."/>
            <person name="Rosenthal B.M."/>
            <person name="Grigg M.E."/>
            <person name="Parkinson J."/>
            <person name="Liu L."/>
            <person name="Kissinger J.C."/>
            <person name="Roos D.S."/>
            <person name="Sibley L.D."/>
        </authorList>
    </citation>
    <scope>NUCLEOTIDE SEQUENCE [LARGE SCALE GENOMIC DNA]</scope>
    <source>
        <strain evidence="3 4">ARI</strain>
    </source>
</reference>
<feature type="transmembrane region" description="Helical" evidence="2">
    <location>
        <begin position="189"/>
        <end position="216"/>
    </location>
</feature>
<proteinExistence type="predicted"/>
<feature type="region of interest" description="Disordered" evidence="1">
    <location>
        <begin position="1"/>
        <end position="22"/>
    </location>
</feature>
<gene>
    <name evidence="3" type="ORF">TGARI_203070</name>
</gene>
<dbReference type="EMBL" id="AGQS02004462">
    <property type="protein sequence ID" value="KYF44201.1"/>
    <property type="molecule type" value="Genomic_DNA"/>
</dbReference>
<evidence type="ECO:0008006" key="5">
    <source>
        <dbReference type="Google" id="ProtNLM"/>
    </source>
</evidence>
<evidence type="ECO:0000313" key="4">
    <source>
        <dbReference type="Proteomes" id="UP000074247"/>
    </source>
</evidence>
<dbReference type="Proteomes" id="UP000074247">
    <property type="component" value="Unassembled WGS sequence"/>
</dbReference>
<name>A0A139XZH6_TOXGO</name>
<feature type="transmembrane region" description="Helical" evidence="2">
    <location>
        <begin position="156"/>
        <end position="177"/>
    </location>
</feature>
<sequence length="239" mass="26328">MSLLTREKPKGAPPPPVRPGLLPVFVQNPTGVNTMGKMPSPFPDSPLSPINHEISGFPSNYKPEIPPHTPRQECSGNFRSYFLGPGLMLRLLPSRIPTIEQVDDVYYKSASTCMVVLGFAILYEVFLLTAMVTPFYDNNISSSVGAFMQETAAAWIWLAASELGYHIVLVILAVVAYRRTVRSGRQWTNVYYIAVAGMLLEIVFIAIVKGIIALYASTLAGLSNCAHEMRLLGQVLWLP</sequence>
<comment type="caution">
    <text evidence="3">The sequence shown here is derived from an EMBL/GenBank/DDBJ whole genome shotgun (WGS) entry which is preliminary data.</text>
</comment>
<evidence type="ECO:0000313" key="3">
    <source>
        <dbReference type="EMBL" id="KYF44201.1"/>
    </source>
</evidence>
<feature type="transmembrane region" description="Helical" evidence="2">
    <location>
        <begin position="115"/>
        <end position="136"/>
    </location>
</feature>
<keyword evidence="2" id="KW-0472">Membrane</keyword>
<feature type="compositionally biased region" description="Basic and acidic residues" evidence="1">
    <location>
        <begin position="1"/>
        <end position="10"/>
    </location>
</feature>
<organism evidence="3 4">
    <name type="scientific">Toxoplasma gondii ARI</name>
    <dbReference type="NCBI Taxonomy" id="1074872"/>
    <lineage>
        <taxon>Eukaryota</taxon>
        <taxon>Sar</taxon>
        <taxon>Alveolata</taxon>
        <taxon>Apicomplexa</taxon>
        <taxon>Conoidasida</taxon>
        <taxon>Coccidia</taxon>
        <taxon>Eucoccidiorida</taxon>
        <taxon>Eimeriorina</taxon>
        <taxon>Sarcocystidae</taxon>
        <taxon>Toxoplasma</taxon>
    </lineage>
</organism>
<accession>A0A139XZH6</accession>
<evidence type="ECO:0000256" key="2">
    <source>
        <dbReference type="SAM" id="Phobius"/>
    </source>
</evidence>